<feature type="domain" description="Tyrosine-protein phosphatase" evidence="1">
    <location>
        <begin position="1"/>
        <end position="97"/>
    </location>
</feature>
<dbReference type="SMART" id="SM00404">
    <property type="entry name" value="PTPc_motif"/>
    <property type="match status" value="1"/>
</dbReference>
<feature type="domain" description="Tyrosine specific protein phosphatases" evidence="2">
    <location>
        <begin position="13"/>
        <end position="88"/>
    </location>
</feature>
<dbReference type="PANTHER" id="PTHR19134:SF449">
    <property type="entry name" value="TYROSINE-PROTEIN PHOSPHATASE 1"/>
    <property type="match status" value="1"/>
</dbReference>
<proteinExistence type="predicted"/>
<evidence type="ECO:0000259" key="2">
    <source>
        <dbReference type="PROSITE" id="PS50056"/>
    </source>
</evidence>
<dbReference type="InterPro" id="IPR003595">
    <property type="entry name" value="Tyr_Pase_cat"/>
</dbReference>
<comment type="caution">
    <text evidence="3">The sequence shown here is derived from an EMBL/GenBank/DDBJ whole genome shotgun (WGS) entry which is preliminary data.</text>
</comment>
<dbReference type="PROSITE" id="PS00383">
    <property type="entry name" value="TYR_PHOSPHATASE_1"/>
    <property type="match status" value="1"/>
</dbReference>
<dbReference type="SUPFAM" id="SSF52799">
    <property type="entry name" value="(Phosphotyrosine protein) phosphatases II"/>
    <property type="match status" value="1"/>
</dbReference>
<evidence type="ECO:0000259" key="1">
    <source>
        <dbReference type="PROSITE" id="PS50055"/>
    </source>
</evidence>
<dbReference type="GO" id="GO:0048666">
    <property type="term" value="P:neuron development"/>
    <property type="evidence" value="ECO:0007669"/>
    <property type="project" value="UniProtKB-ARBA"/>
</dbReference>
<name>A0AAW0WG76_CHEQU</name>
<gene>
    <name evidence="3" type="ORF">OTU49_008410</name>
</gene>
<protein>
    <submittedName>
        <fullName evidence="3">Uncharacterized protein</fullName>
    </submittedName>
</protein>
<dbReference type="PROSITE" id="PS50056">
    <property type="entry name" value="TYR_PHOSPHATASE_2"/>
    <property type="match status" value="1"/>
</dbReference>
<dbReference type="PANTHER" id="PTHR19134">
    <property type="entry name" value="RECEPTOR-TYPE TYROSINE-PROTEIN PHOSPHATASE"/>
    <property type="match status" value="1"/>
</dbReference>
<dbReference type="Pfam" id="PF00102">
    <property type="entry name" value="Y_phosphatase"/>
    <property type="match status" value="1"/>
</dbReference>
<dbReference type="EMBL" id="JARKIK010000066">
    <property type="protein sequence ID" value="KAK8729965.1"/>
    <property type="molecule type" value="Genomic_DNA"/>
</dbReference>
<dbReference type="Gene3D" id="3.90.190.10">
    <property type="entry name" value="Protein tyrosine phosphatase superfamily"/>
    <property type="match status" value="1"/>
</dbReference>
<dbReference type="GO" id="GO:0004725">
    <property type="term" value="F:protein tyrosine phosphatase activity"/>
    <property type="evidence" value="ECO:0007669"/>
    <property type="project" value="InterPro"/>
</dbReference>
<dbReference type="PRINTS" id="PR00700">
    <property type="entry name" value="PRTYPHPHTASE"/>
</dbReference>
<dbReference type="PROSITE" id="PS50055">
    <property type="entry name" value="TYR_PHOSPHATASE_PTP"/>
    <property type="match status" value="1"/>
</dbReference>
<dbReference type="InterPro" id="IPR016130">
    <property type="entry name" value="Tyr_Pase_AS"/>
</dbReference>
<evidence type="ECO:0000313" key="4">
    <source>
        <dbReference type="Proteomes" id="UP001445076"/>
    </source>
</evidence>
<accession>A0AAW0WG76</accession>
<sequence length="110" mass="12860">MTNWPERSVPKHDDILRLIMEARSIAKAHPTRPVLVHCGAGCGRSGTLIALWHMIDEYTTSRMANIVRTVESIREGRMSMVQTVDQYVYIYQCFEDFRDNRERWETEVGE</sequence>
<dbReference type="InterPro" id="IPR000387">
    <property type="entry name" value="Tyr_Pase_dom"/>
</dbReference>
<organism evidence="3 4">
    <name type="scientific">Cherax quadricarinatus</name>
    <name type="common">Australian red claw crayfish</name>
    <dbReference type="NCBI Taxonomy" id="27406"/>
    <lineage>
        <taxon>Eukaryota</taxon>
        <taxon>Metazoa</taxon>
        <taxon>Ecdysozoa</taxon>
        <taxon>Arthropoda</taxon>
        <taxon>Crustacea</taxon>
        <taxon>Multicrustacea</taxon>
        <taxon>Malacostraca</taxon>
        <taxon>Eumalacostraca</taxon>
        <taxon>Eucarida</taxon>
        <taxon>Decapoda</taxon>
        <taxon>Pleocyemata</taxon>
        <taxon>Astacidea</taxon>
        <taxon>Parastacoidea</taxon>
        <taxon>Parastacidae</taxon>
        <taxon>Cherax</taxon>
    </lineage>
</organism>
<keyword evidence="4" id="KW-1185">Reference proteome</keyword>
<reference evidence="3 4" key="1">
    <citation type="journal article" date="2024" name="BMC Genomics">
        <title>Genome assembly of redclaw crayfish (Cherax quadricarinatus) provides insights into its immune adaptation and hypoxia tolerance.</title>
        <authorList>
            <person name="Liu Z."/>
            <person name="Zheng J."/>
            <person name="Li H."/>
            <person name="Fang K."/>
            <person name="Wang S."/>
            <person name="He J."/>
            <person name="Zhou D."/>
            <person name="Weng S."/>
            <person name="Chi M."/>
            <person name="Gu Z."/>
            <person name="He J."/>
            <person name="Li F."/>
            <person name="Wang M."/>
        </authorList>
    </citation>
    <scope>NUCLEOTIDE SEQUENCE [LARGE SCALE GENOMIC DNA]</scope>
    <source>
        <strain evidence="3">ZL_2023a</strain>
    </source>
</reference>
<dbReference type="InterPro" id="IPR050348">
    <property type="entry name" value="Protein-Tyr_Phosphatase"/>
</dbReference>
<dbReference type="Proteomes" id="UP001445076">
    <property type="component" value="Unassembled WGS sequence"/>
</dbReference>
<dbReference type="InterPro" id="IPR029021">
    <property type="entry name" value="Prot-tyrosine_phosphatase-like"/>
</dbReference>
<evidence type="ECO:0000313" key="3">
    <source>
        <dbReference type="EMBL" id="KAK8729965.1"/>
    </source>
</evidence>
<dbReference type="AlphaFoldDB" id="A0AAW0WG76"/>
<dbReference type="InterPro" id="IPR000242">
    <property type="entry name" value="PTP_cat"/>
</dbReference>